<reference evidence="1" key="2">
    <citation type="submission" date="2023-04" db="EMBL/GenBank/DDBJ databases">
        <authorList>
            <person name="Bu L."/>
            <person name="Lu L."/>
            <person name="Laidemitt M.R."/>
            <person name="Zhang S.M."/>
            <person name="Mutuku M."/>
            <person name="Mkoji G."/>
            <person name="Steinauer M."/>
            <person name="Loker E.S."/>
        </authorList>
    </citation>
    <scope>NUCLEOTIDE SEQUENCE</scope>
    <source>
        <strain evidence="1">KasaAsao</strain>
        <tissue evidence="1">Whole Snail</tissue>
    </source>
</reference>
<accession>A0AAD8APA6</accession>
<organism evidence="1 2">
    <name type="scientific">Biomphalaria pfeifferi</name>
    <name type="common">Bloodfluke planorb</name>
    <name type="synonym">Freshwater snail</name>
    <dbReference type="NCBI Taxonomy" id="112525"/>
    <lineage>
        <taxon>Eukaryota</taxon>
        <taxon>Metazoa</taxon>
        <taxon>Spiralia</taxon>
        <taxon>Lophotrochozoa</taxon>
        <taxon>Mollusca</taxon>
        <taxon>Gastropoda</taxon>
        <taxon>Heterobranchia</taxon>
        <taxon>Euthyneura</taxon>
        <taxon>Panpulmonata</taxon>
        <taxon>Hygrophila</taxon>
        <taxon>Lymnaeoidea</taxon>
        <taxon>Planorbidae</taxon>
        <taxon>Biomphalaria</taxon>
    </lineage>
</organism>
<protein>
    <submittedName>
        <fullName evidence="1">Head assembly cofactor</fullName>
    </submittedName>
</protein>
<proteinExistence type="predicted"/>
<dbReference type="Gene3D" id="3.40.50.300">
    <property type="entry name" value="P-loop containing nucleotide triphosphate hydrolases"/>
    <property type="match status" value="1"/>
</dbReference>
<reference evidence="1" key="1">
    <citation type="journal article" date="2023" name="PLoS Negl. Trop. Dis.">
        <title>A genome sequence for Biomphalaria pfeifferi, the major vector snail for the human-infecting parasite Schistosoma mansoni.</title>
        <authorList>
            <person name="Bu L."/>
            <person name="Lu L."/>
            <person name="Laidemitt M.R."/>
            <person name="Zhang S.M."/>
            <person name="Mutuku M."/>
            <person name="Mkoji G."/>
            <person name="Steinauer M."/>
            <person name="Loker E.S."/>
        </authorList>
    </citation>
    <scope>NUCLEOTIDE SEQUENCE</scope>
    <source>
        <strain evidence="1">KasaAsao</strain>
    </source>
</reference>
<sequence length="509" mass="57616">MHTEQVTLDNSQLLELIRYDCELFLSFYLGPELTLEVPEFHKELWDEFLELLDQVNDPNRLTGILKKLLGVPREHAKTTLVKLAIVLLLRYSRLSFCAYVSNTHSAALNAVKDIKLFFESENDTKLYGKTKLLKSSETDGFFILQIPLADGSLKTVILRAFGQGTQIRGTLILNRRPDILIFDDVESHETAGSAMQQAKIDSWCLGTALKSMAKLGICIFIGNMITDTTLLARLSKEPEWSPTVFGAIVKRNGELRPLWEGRWTLDGLFADYASFRRLGSGHVWEAEMMNLTAKDLFGTNFDDVIKLPTPMPEQIECGFIALDPAFGENAWNDESAITVHVRLWGMDIPMLIDSVHGRWREERIFDEMLALTYRWGLSTWVIESQAAQKLLITLFRQYMVMRHMSPEAFILIPLLAGKESKYSRIVAFREAIATGSYAISEDLPDLITKLDNYQIAVEHDDEEDSASFGTQVWKLHEAIIKDQGRQDVAGRLFGIPDNGKDLSALDMGL</sequence>
<gene>
    <name evidence="1" type="ORF">Bpfe_031134</name>
</gene>
<comment type="caution">
    <text evidence="1">The sequence shown here is derived from an EMBL/GenBank/DDBJ whole genome shotgun (WGS) entry which is preliminary data.</text>
</comment>
<keyword evidence="2" id="KW-1185">Reference proteome</keyword>
<dbReference type="EMBL" id="JASAOG010000447">
    <property type="protein sequence ID" value="KAK0039457.1"/>
    <property type="molecule type" value="Genomic_DNA"/>
</dbReference>
<dbReference type="Proteomes" id="UP001233172">
    <property type="component" value="Unassembled WGS sequence"/>
</dbReference>
<dbReference type="AlphaFoldDB" id="A0AAD8APA6"/>
<evidence type="ECO:0000313" key="1">
    <source>
        <dbReference type="EMBL" id="KAK0039457.1"/>
    </source>
</evidence>
<evidence type="ECO:0000313" key="2">
    <source>
        <dbReference type="Proteomes" id="UP001233172"/>
    </source>
</evidence>
<name>A0AAD8APA6_BIOPF</name>
<dbReference type="InterPro" id="IPR027417">
    <property type="entry name" value="P-loop_NTPase"/>
</dbReference>